<feature type="transmembrane region" description="Helical" evidence="1">
    <location>
        <begin position="81"/>
        <end position="99"/>
    </location>
</feature>
<proteinExistence type="predicted"/>
<keyword evidence="1" id="KW-0472">Membrane</keyword>
<dbReference type="Proteomes" id="UP001344817">
    <property type="component" value="Unassembled WGS sequence"/>
</dbReference>
<name>A0ABU7MLA0_9BACT</name>
<dbReference type="Gene3D" id="1.10.1760.20">
    <property type="match status" value="1"/>
</dbReference>
<gene>
    <name evidence="2" type="ORF">V2E24_01870</name>
</gene>
<comment type="caution">
    <text evidence="2">The sequence shown here is derived from an EMBL/GenBank/DDBJ whole genome shotgun (WGS) entry which is preliminary data.</text>
</comment>
<dbReference type="EMBL" id="JAZDWZ010000005">
    <property type="protein sequence ID" value="MEE3928316.1"/>
    <property type="molecule type" value="Genomic_DNA"/>
</dbReference>
<evidence type="ECO:0000256" key="1">
    <source>
        <dbReference type="SAM" id="Phobius"/>
    </source>
</evidence>
<organism evidence="2 3">
    <name type="scientific">Mycoplasmopsis ciconiae</name>
    <dbReference type="NCBI Taxonomy" id="561067"/>
    <lineage>
        <taxon>Bacteria</taxon>
        <taxon>Bacillati</taxon>
        <taxon>Mycoplasmatota</taxon>
        <taxon>Mycoplasmoidales</taxon>
        <taxon>Metamycoplasmataceae</taxon>
        <taxon>Mycoplasmopsis</taxon>
    </lineage>
</organism>
<keyword evidence="1" id="KW-1133">Transmembrane helix</keyword>
<evidence type="ECO:0000313" key="2">
    <source>
        <dbReference type="EMBL" id="MEE3928316.1"/>
    </source>
</evidence>
<protein>
    <submittedName>
        <fullName evidence="2">ECF transporter S component</fullName>
    </submittedName>
</protein>
<feature type="transmembrane region" description="Helical" evidence="1">
    <location>
        <begin position="52"/>
        <end position="75"/>
    </location>
</feature>
<feature type="transmembrane region" description="Helical" evidence="1">
    <location>
        <begin position="146"/>
        <end position="172"/>
    </location>
</feature>
<keyword evidence="3" id="KW-1185">Reference proteome</keyword>
<feature type="transmembrane region" description="Helical" evidence="1">
    <location>
        <begin position="25"/>
        <end position="45"/>
    </location>
</feature>
<sequence>MIKKIVFLAFYLSLALIMTIGQLGIIRIGIVSFNIVTVLLVVMIIHMRKWGILMGVYIGFGSWFASLIYGSLLFVYFDIAVLPRILVGVVLYFIYLALGKLNILKVAILGFLAAFLNTTFVSAFIFLHNAISPLSFFEKNLNNNPFVFWISVIWINATVEFLAIPVASVALWPLANYLNKKTFSNLGY</sequence>
<reference evidence="2" key="1">
    <citation type="submission" date="2024-01" db="EMBL/GenBank/DDBJ databases">
        <title>Genome sequence of Mycoplasma ciconiae type strain DSM 25251.</title>
        <authorList>
            <person name="Spergser J."/>
        </authorList>
    </citation>
    <scope>NUCLEOTIDE SEQUENCE [LARGE SCALE GENOMIC DNA]</scope>
    <source>
        <strain evidence="2">DSM 25251</strain>
    </source>
</reference>
<evidence type="ECO:0000313" key="3">
    <source>
        <dbReference type="Proteomes" id="UP001344817"/>
    </source>
</evidence>
<dbReference type="RefSeq" id="WP_330500730.1">
    <property type="nucleotide sequence ID" value="NZ_JAZDWZ010000005.1"/>
</dbReference>
<accession>A0ABU7MLA0</accession>
<keyword evidence="1" id="KW-0812">Transmembrane</keyword>
<feature type="transmembrane region" description="Helical" evidence="1">
    <location>
        <begin position="106"/>
        <end position="126"/>
    </location>
</feature>